<dbReference type="CDD" id="cd00859">
    <property type="entry name" value="HisRS_anticodon"/>
    <property type="match status" value="1"/>
</dbReference>
<dbReference type="GO" id="GO:0006427">
    <property type="term" value="P:histidyl-tRNA aminoacylation"/>
    <property type="evidence" value="ECO:0007669"/>
    <property type="project" value="UniProtKB-UniRule"/>
</dbReference>
<reference evidence="11 12" key="1">
    <citation type="journal article" date="2016" name="Nat. Commun.">
        <title>Thousands of microbial genomes shed light on interconnected biogeochemical processes in an aquifer system.</title>
        <authorList>
            <person name="Anantharaman K."/>
            <person name="Brown C.T."/>
            <person name="Hug L.A."/>
            <person name="Sharon I."/>
            <person name="Castelle C.J."/>
            <person name="Probst A.J."/>
            <person name="Thomas B.C."/>
            <person name="Singh A."/>
            <person name="Wilkins M.J."/>
            <person name="Karaoz U."/>
            <person name="Brodie E.L."/>
            <person name="Williams K.H."/>
            <person name="Hubbard S.S."/>
            <person name="Banfield J.F."/>
        </authorList>
    </citation>
    <scope>NUCLEOTIDE SEQUENCE [LARGE SCALE GENOMIC DNA]</scope>
</reference>
<dbReference type="Gene3D" id="3.30.930.10">
    <property type="entry name" value="Bira Bifunctional Protein, Domain 2"/>
    <property type="match status" value="1"/>
</dbReference>
<dbReference type="GO" id="GO:0004821">
    <property type="term" value="F:histidine-tRNA ligase activity"/>
    <property type="evidence" value="ECO:0007669"/>
    <property type="project" value="UniProtKB-UniRule"/>
</dbReference>
<comment type="subcellular location">
    <subcellularLocation>
        <location evidence="8">Cytoplasm</location>
    </subcellularLocation>
</comment>
<dbReference type="PIRSF" id="PIRSF001549">
    <property type="entry name" value="His-tRNA_synth"/>
    <property type="match status" value="1"/>
</dbReference>
<keyword evidence="4 8" id="KW-0067">ATP-binding</keyword>
<dbReference type="EMBL" id="MFRE01000019">
    <property type="protein sequence ID" value="OGH93871.1"/>
    <property type="molecule type" value="Genomic_DNA"/>
</dbReference>
<feature type="binding site" evidence="9">
    <location>
        <begin position="252"/>
        <end position="253"/>
    </location>
    <ligand>
        <name>L-histidine</name>
        <dbReference type="ChEBI" id="CHEBI:57595"/>
    </ligand>
</feature>
<dbReference type="Pfam" id="PF13393">
    <property type="entry name" value="tRNA-synt_His"/>
    <property type="match status" value="2"/>
</dbReference>
<evidence type="ECO:0000256" key="9">
    <source>
        <dbReference type="PIRSR" id="PIRSR001549-1"/>
    </source>
</evidence>
<evidence type="ECO:0000256" key="1">
    <source>
        <dbReference type="ARBA" id="ARBA00008226"/>
    </source>
</evidence>
<dbReference type="STRING" id="1798709.A2538_03185"/>
<evidence type="ECO:0000256" key="8">
    <source>
        <dbReference type="HAMAP-Rule" id="MF_00127"/>
    </source>
</evidence>
<dbReference type="CDD" id="cd00773">
    <property type="entry name" value="HisRS-like_core"/>
    <property type="match status" value="1"/>
</dbReference>
<dbReference type="InterPro" id="IPR015807">
    <property type="entry name" value="His-tRNA-ligase"/>
</dbReference>
<dbReference type="HAMAP" id="MF_00127">
    <property type="entry name" value="His_tRNA_synth"/>
    <property type="match status" value="1"/>
</dbReference>
<keyword evidence="2 8" id="KW-0436">Ligase</keyword>
<dbReference type="InterPro" id="IPR004516">
    <property type="entry name" value="HisRS/HisZ"/>
</dbReference>
<comment type="subunit">
    <text evidence="8">Homodimer.</text>
</comment>
<comment type="catalytic activity">
    <reaction evidence="7 8">
        <text>tRNA(His) + L-histidine + ATP = L-histidyl-tRNA(His) + AMP + diphosphate + H(+)</text>
        <dbReference type="Rhea" id="RHEA:17313"/>
        <dbReference type="Rhea" id="RHEA-COMP:9665"/>
        <dbReference type="Rhea" id="RHEA-COMP:9689"/>
        <dbReference type="ChEBI" id="CHEBI:15378"/>
        <dbReference type="ChEBI" id="CHEBI:30616"/>
        <dbReference type="ChEBI" id="CHEBI:33019"/>
        <dbReference type="ChEBI" id="CHEBI:57595"/>
        <dbReference type="ChEBI" id="CHEBI:78442"/>
        <dbReference type="ChEBI" id="CHEBI:78527"/>
        <dbReference type="ChEBI" id="CHEBI:456215"/>
        <dbReference type="EC" id="6.1.1.21"/>
    </reaction>
</comment>
<dbReference type="PANTHER" id="PTHR43707">
    <property type="entry name" value="HISTIDYL-TRNA SYNTHETASE"/>
    <property type="match status" value="1"/>
</dbReference>
<gene>
    <name evidence="8" type="primary">hisS</name>
    <name evidence="11" type="ORF">A2538_03185</name>
</gene>
<keyword evidence="3 8" id="KW-0547">Nucleotide-binding</keyword>
<dbReference type="GO" id="GO:0005524">
    <property type="term" value="F:ATP binding"/>
    <property type="evidence" value="ECO:0007669"/>
    <property type="project" value="UniProtKB-UniRule"/>
</dbReference>
<keyword evidence="6 8" id="KW-0030">Aminoacyl-tRNA synthetase</keyword>
<feature type="domain" description="Aminoacyl-transfer RNA synthetases class-II family profile" evidence="10">
    <location>
        <begin position="22"/>
        <end position="319"/>
    </location>
</feature>
<dbReference type="InterPro" id="IPR045864">
    <property type="entry name" value="aa-tRNA-synth_II/BPL/LPL"/>
</dbReference>
<evidence type="ECO:0000256" key="3">
    <source>
        <dbReference type="ARBA" id="ARBA00022741"/>
    </source>
</evidence>
<organism evidence="11 12">
    <name type="scientific">Candidatus Magasanikbacteria bacterium RIFOXYD2_FULL_41_14</name>
    <dbReference type="NCBI Taxonomy" id="1798709"/>
    <lineage>
        <taxon>Bacteria</taxon>
        <taxon>Candidatus Magasanikiibacteriota</taxon>
    </lineage>
</organism>
<comment type="caution">
    <text evidence="11">The sequence shown here is derived from an EMBL/GenBank/DDBJ whole genome shotgun (WGS) entry which is preliminary data.</text>
</comment>
<name>A0A1F6PCI6_9BACT</name>
<evidence type="ECO:0000256" key="2">
    <source>
        <dbReference type="ARBA" id="ARBA00022598"/>
    </source>
</evidence>
<dbReference type="InterPro" id="IPR041715">
    <property type="entry name" value="HisRS-like_core"/>
</dbReference>
<dbReference type="InterPro" id="IPR033656">
    <property type="entry name" value="HisRS_anticodon"/>
</dbReference>
<dbReference type="Pfam" id="PF03129">
    <property type="entry name" value="HGTP_anticodon"/>
    <property type="match status" value="1"/>
</dbReference>
<feature type="binding site" evidence="9">
    <location>
        <position position="248"/>
    </location>
    <ligand>
        <name>L-histidine</name>
        <dbReference type="ChEBI" id="CHEBI:57595"/>
    </ligand>
</feature>
<accession>A0A1F6PCI6</accession>
<comment type="similarity">
    <text evidence="1 8">Belongs to the class-II aminoacyl-tRNA synthetase family.</text>
</comment>
<dbReference type="AlphaFoldDB" id="A0A1F6PCI6"/>
<evidence type="ECO:0000313" key="11">
    <source>
        <dbReference type="EMBL" id="OGH93871.1"/>
    </source>
</evidence>
<dbReference type="Gene3D" id="3.40.50.800">
    <property type="entry name" value="Anticodon-binding domain"/>
    <property type="match status" value="1"/>
</dbReference>
<dbReference type="EC" id="6.1.1.21" evidence="8"/>
<dbReference type="PROSITE" id="PS50862">
    <property type="entry name" value="AA_TRNA_LIGASE_II"/>
    <property type="match status" value="1"/>
</dbReference>
<feature type="binding site" evidence="9">
    <location>
        <position position="122"/>
    </location>
    <ligand>
        <name>L-histidine</name>
        <dbReference type="ChEBI" id="CHEBI:57595"/>
    </ligand>
</feature>
<dbReference type="SUPFAM" id="SSF52954">
    <property type="entry name" value="Class II aaRS ABD-related"/>
    <property type="match status" value="1"/>
</dbReference>
<dbReference type="NCBIfam" id="TIGR00442">
    <property type="entry name" value="hisS"/>
    <property type="match status" value="1"/>
</dbReference>
<evidence type="ECO:0000256" key="5">
    <source>
        <dbReference type="ARBA" id="ARBA00022917"/>
    </source>
</evidence>
<evidence type="ECO:0000256" key="4">
    <source>
        <dbReference type="ARBA" id="ARBA00022840"/>
    </source>
</evidence>
<evidence type="ECO:0000256" key="6">
    <source>
        <dbReference type="ARBA" id="ARBA00023146"/>
    </source>
</evidence>
<feature type="binding site" evidence="9">
    <location>
        <begin position="73"/>
        <end position="75"/>
    </location>
    <ligand>
        <name>L-histidine</name>
        <dbReference type="ChEBI" id="CHEBI:57595"/>
    </ligand>
</feature>
<dbReference type="SUPFAM" id="SSF55681">
    <property type="entry name" value="Class II aaRS and biotin synthetases"/>
    <property type="match status" value="1"/>
</dbReference>
<protein>
    <recommendedName>
        <fullName evidence="8">Histidine--tRNA ligase</fullName>
        <ecNumber evidence="8">6.1.1.21</ecNumber>
    </recommendedName>
    <alternativeName>
        <fullName evidence="8">Histidyl-tRNA synthetase</fullName>
        <shortName evidence="8">HisRS</shortName>
    </alternativeName>
</protein>
<dbReference type="InterPro" id="IPR006195">
    <property type="entry name" value="aa-tRNA-synth_II"/>
</dbReference>
<evidence type="ECO:0000259" key="10">
    <source>
        <dbReference type="PROSITE" id="PS50862"/>
    </source>
</evidence>
<evidence type="ECO:0000256" key="7">
    <source>
        <dbReference type="ARBA" id="ARBA00047639"/>
    </source>
</evidence>
<keyword evidence="8" id="KW-0963">Cytoplasm</keyword>
<proteinExistence type="inferred from homology"/>
<dbReference type="Proteomes" id="UP000178254">
    <property type="component" value="Unassembled WGS sequence"/>
</dbReference>
<sequence>MRDILPKEERHWSKLYHVAENLAEYFQFGRIETPILEEASLFVRSVGKGTDVVDKEMYIFEDRDGTKVCLRPENTAAVMRAYISNGLWNQAQPVKLWYLGQMFRHDRPQAGRYRQFWQVGFETLGSADPAVDAELIMIAHNFYSDLGLPVTARLNSLGVPAERERYRNELVNYYRGKRSYICGDCKARLTRNPLRLLDCKNKECLEVKETAPQIIDYLGAESKNHFMKVLEYLDVLEIPYQLDHTLVRGLDYYTHTVFEFYGPEGEEGAQSALGAGGRYDLLAEQIGGKATPGCGFSLGLDRVVLAWREYMSKNNQELPKQKMEIYVAQLGEEARRVALRLVNDLRGSGIKVGFNFSKGSLKIQMELADHAQVPYVLIVGQKEVQDKTVIIRDMESGIQEVVDQKKVEALLKRKLGHS</sequence>
<dbReference type="InterPro" id="IPR036621">
    <property type="entry name" value="Anticodon-bd_dom_sf"/>
</dbReference>
<feature type="binding site" evidence="9">
    <location>
        <position position="118"/>
    </location>
    <ligand>
        <name>L-histidine</name>
        <dbReference type="ChEBI" id="CHEBI:57595"/>
    </ligand>
</feature>
<evidence type="ECO:0000313" key="12">
    <source>
        <dbReference type="Proteomes" id="UP000178254"/>
    </source>
</evidence>
<dbReference type="InterPro" id="IPR004154">
    <property type="entry name" value="Anticodon-bd"/>
</dbReference>
<dbReference type="GO" id="GO:0005737">
    <property type="term" value="C:cytoplasm"/>
    <property type="evidence" value="ECO:0007669"/>
    <property type="project" value="UniProtKB-SubCell"/>
</dbReference>
<feature type="binding site" evidence="9">
    <location>
        <position position="104"/>
    </location>
    <ligand>
        <name>L-histidine</name>
        <dbReference type="ChEBI" id="CHEBI:57595"/>
    </ligand>
</feature>
<dbReference type="PANTHER" id="PTHR43707:SF1">
    <property type="entry name" value="HISTIDINE--TRNA LIGASE, MITOCHONDRIAL-RELATED"/>
    <property type="match status" value="1"/>
</dbReference>
<keyword evidence="5 8" id="KW-0648">Protein biosynthesis</keyword>